<feature type="domain" description="Plant heme peroxidase family profile" evidence="20">
    <location>
        <begin position="41"/>
        <end position="338"/>
    </location>
</feature>
<feature type="disulfide bond" evidence="18">
    <location>
        <begin position="84"/>
        <end position="89"/>
    </location>
</feature>
<comment type="catalytic activity">
    <reaction evidence="1 19">
        <text>2 a phenolic donor + H2O2 = 2 a phenolic radical donor + 2 H2O</text>
        <dbReference type="Rhea" id="RHEA:56136"/>
        <dbReference type="ChEBI" id="CHEBI:15377"/>
        <dbReference type="ChEBI" id="CHEBI:16240"/>
        <dbReference type="ChEBI" id="CHEBI:139520"/>
        <dbReference type="ChEBI" id="CHEBI:139521"/>
        <dbReference type="EC" id="1.11.1.7"/>
    </reaction>
</comment>
<evidence type="ECO:0000256" key="19">
    <source>
        <dbReference type="RuleBase" id="RU362060"/>
    </source>
</evidence>
<dbReference type="GO" id="GO:0020037">
    <property type="term" value="F:heme binding"/>
    <property type="evidence" value="ECO:0007669"/>
    <property type="project" value="UniProtKB-UniRule"/>
</dbReference>
<keyword evidence="13" id="KW-0325">Glycoprotein</keyword>
<protein>
    <recommendedName>
        <fullName evidence="4 19">Peroxidase</fullName>
        <ecNumber evidence="4 19">1.11.1.7</ecNumber>
    </recommendedName>
</protein>
<dbReference type="GO" id="GO:0005576">
    <property type="term" value="C:extracellular region"/>
    <property type="evidence" value="ECO:0007669"/>
    <property type="project" value="UniProtKB-SubCell"/>
</dbReference>
<evidence type="ECO:0000256" key="10">
    <source>
        <dbReference type="ARBA" id="ARBA00023002"/>
    </source>
</evidence>
<feature type="disulfide bond" evidence="18">
    <location>
        <begin position="218"/>
        <end position="245"/>
    </location>
</feature>
<feature type="site" description="Transition state stabilizer" evidence="17">
    <location>
        <position position="78"/>
    </location>
</feature>
<keyword evidence="8 19" id="KW-0732">Signal</keyword>
<feature type="chain" id="PRO_5005122143" description="Peroxidase" evidence="19">
    <location>
        <begin position="32"/>
        <end position="359"/>
    </location>
</feature>
<keyword evidence="10 19" id="KW-0560">Oxidoreductase</keyword>
<dbReference type="InterPro" id="IPR019794">
    <property type="entry name" value="Peroxidases_AS"/>
</dbReference>
<dbReference type="PANTHER" id="PTHR31517">
    <property type="match status" value="1"/>
</dbReference>
<evidence type="ECO:0000256" key="16">
    <source>
        <dbReference type="PIRSR" id="PIRSR600823-3"/>
    </source>
</evidence>
<dbReference type="PROSITE" id="PS00436">
    <property type="entry name" value="PEROXIDASE_2"/>
    <property type="match status" value="1"/>
</dbReference>
<dbReference type="Gene3D" id="1.10.520.10">
    <property type="match status" value="1"/>
</dbReference>
<evidence type="ECO:0000256" key="18">
    <source>
        <dbReference type="PIRSR" id="PIRSR600823-5"/>
    </source>
</evidence>
<dbReference type="PRINTS" id="PR00461">
    <property type="entry name" value="PLPEROXIDASE"/>
</dbReference>
<dbReference type="AlphaFoldDB" id="A9NN72"/>
<dbReference type="SUPFAM" id="SSF48113">
    <property type="entry name" value="Heme-dependent peroxidases"/>
    <property type="match status" value="1"/>
</dbReference>
<feature type="binding site" evidence="16">
    <location>
        <position position="257"/>
    </location>
    <ligand>
        <name>Ca(2+)</name>
        <dbReference type="ChEBI" id="CHEBI:29108"/>
        <label>2</label>
    </ligand>
</feature>
<name>A9NN72_PICSI</name>
<feature type="disulfide bond" evidence="18">
    <location>
        <begin position="51"/>
        <end position="132"/>
    </location>
</feature>
<comment type="subcellular location">
    <subcellularLocation>
        <location evidence="2 19">Secreted</location>
    </subcellularLocation>
</comment>
<feature type="signal peptide" evidence="19">
    <location>
        <begin position="1"/>
        <end position="31"/>
    </location>
</feature>
<evidence type="ECO:0000256" key="4">
    <source>
        <dbReference type="ARBA" id="ARBA00012313"/>
    </source>
</evidence>
<evidence type="ECO:0000256" key="2">
    <source>
        <dbReference type="ARBA" id="ARBA00004613"/>
    </source>
</evidence>
<comment type="similarity">
    <text evidence="19">Belongs to the peroxidase family. Classical plant (class III) peroxidase subfamily.</text>
</comment>
<dbReference type="EC" id="1.11.1.7" evidence="4 19"/>
<comment type="cofactor">
    <cofactor evidence="16 19">
        <name>heme b</name>
        <dbReference type="ChEBI" id="CHEBI:60344"/>
    </cofactor>
    <text evidence="16 19">Binds 1 heme b (iron(II)-protoporphyrin IX) group per subunit.</text>
</comment>
<dbReference type="InterPro" id="IPR002016">
    <property type="entry name" value="Haem_peroxidase"/>
</dbReference>
<feature type="binding site" evidence="16">
    <location>
        <position position="88"/>
    </location>
    <ligand>
        <name>Ca(2+)</name>
        <dbReference type="ChEBI" id="CHEBI:29108"/>
        <label>1</label>
    </ligand>
</feature>
<dbReference type="GO" id="GO:0006979">
    <property type="term" value="P:response to oxidative stress"/>
    <property type="evidence" value="ECO:0007669"/>
    <property type="project" value="UniProtKB-UniRule"/>
</dbReference>
<evidence type="ECO:0000256" key="12">
    <source>
        <dbReference type="ARBA" id="ARBA00023157"/>
    </source>
</evidence>
<evidence type="ECO:0000256" key="14">
    <source>
        <dbReference type="PIRSR" id="PIRSR600823-1"/>
    </source>
</evidence>
<reference evidence="21" key="1">
    <citation type="journal article" date="2008" name="BMC Genomics">
        <title>A conifer genomics resource of 200,000 spruce (Picea spp.) ESTs and 6,464 high-quality, sequence-finished full-length cDNAs for Sitka spruce (Picea sitchensis).</title>
        <authorList>
            <person name="Ralph S.G."/>
            <person name="Chun H.J."/>
            <person name="Kolosova N."/>
            <person name="Cooper D."/>
            <person name="Oddy C."/>
            <person name="Ritland C.E."/>
            <person name="Kirkpatrick R."/>
            <person name="Moore R."/>
            <person name="Barber S."/>
            <person name="Holt R.A."/>
            <person name="Jones S.J."/>
            <person name="Marra M.A."/>
            <person name="Douglas C.J."/>
            <person name="Ritland K."/>
            <person name="Bohlmann J."/>
        </authorList>
    </citation>
    <scope>NUCLEOTIDE SEQUENCE</scope>
    <source>
        <tissue evidence="21">Green portion of the leader tissue</tissue>
    </source>
</reference>
<comment type="similarity">
    <text evidence="3">Belongs to the peroxidase family. Ascorbate peroxidase subfamily.</text>
</comment>
<dbReference type="PROSITE" id="PS50873">
    <property type="entry name" value="PEROXIDASE_4"/>
    <property type="match status" value="1"/>
</dbReference>
<keyword evidence="9 16" id="KW-0106">Calcium</keyword>
<dbReference type="PROSITE" id="PS00435">
    <property type="entry name" value="PEROXIDASE_1"/>
    <property type="match status" value="1"/>
</dbReference>
<dbReference type="InterPro" id="IPR010255">
    <property type="entry name" value="Haem_peroxidase_sf"/>
</dbReference>
<feature type="binding site" evidence="16">
    <location>
        <position position="90"/>
    </location>
    <ligand>
        <name>Ca(2+)</name>
        <dbReference type="ChEBI" id="CHEBI:29108"/>
        <label>1</label>
    </ligand>
</feature>
<evidence type="ECO:0000256" key="8">
    <source>
        <dbReference type="ARBA" id="ARBA00022729"/>
    </source>
</evidence>
<feature type="binding site" evidence="15">
    <location>
        <position position="181"/>
    </location>
    <ligand>
        <name>substrate</name>
    </ligand>
</feature>
<feature type="active site" description="Proton acceptor" evidence="14">
    <location>
        <position position="82"/>
    </location>
</feature>
<evidence type="ECO:0000256" key="1">
    <source>
        <dbReference type="ARBA" id="ARBA00000189"/>
    </source>
</evidence>
<evidence type="ECO:0000256" key="3">
    <source>
        <dbReference type="ARBA" id="ARBA00006873"/>
    </source>
</evidence>
<evidence type="ECO:0000256" key="15">
    <source>
        <dbReference type="PIRSR" id="PIRSR600823-2"/>
    </source>
</evidence>
<evidence type="ECO:0000256" key="17">
    <source>
        <dbReference type="PIRSR" id="PIRSR600823-4"/>
    </source>
</evidence>
<keyword evidence="7 16" id="KW-0479">Metal-binding</keyword>
<dbReference type="FunFam" id="1.10.420.10:FF:000006">
    <property type="entry name" value="Peroxidase"/>
    <property type="match status" value="1"/>
</dbReference>
<dbReference type="PRINTS" id="PR00458">
    <property type="entry name" value="PEROXIDASE"/>
</dbReference>
<feature type="binding site" evidence="16">
    <location>
        <position position="104"/>
    </location>
    <ligand>
        <name>Ca(2+)</name>
        <dbReference type="ChEBI" id="CHEBI:29108"/>
        <label>1</label>
    </ligand>
</feature>
<keyword evidence="5 19" id="KW-0575">Peroxidase</keyword>
<organism evidence="21">
    <name type="scientific">Picea sitchensis</name>
    <name type="common">Sitka spruce</name>
    <name type="synonym">Pinus sitchensis</name>
    <dbReference type="NCBI Taxonomy" id="3332"/>
    <lineage>
        <taxon>Eukaryota</taxon>
        <taxon>Viridiplantae</taxon>
        <taxon>Streptophyta</taxon>
        <taxon>Embryophyta</taxon>
        <taxon>Tracheophyta</taxon>
        <taxon>Spermatophyta</taxon>
        <taxon>Pinopsida</taxon>
        <taxon>Pinidae</taxon>
        <taxon>Conifers I</taxon>
        <taxon>Pinales</taxon>
        <taxon>Pinaceae</taxon>
        <taxon>Picea</taxon>
    </lineage>
</organism>
<feature type="binding site" evidence="16">
    <location>
        <position position="92"/>
    </location>
    <ligand>
        <name>Ca(2+)</name>
        <dbReference type="ChEBI" id="CHEBI:29108"/>
        <label>1</label>
    </ligand>
</feature>
<dbReference type="Pfam" id="PF00141">
    <property type="entry name" value="peroxidase"/>
    <property type="match status" value="1"/>
</dbReference>
<feature type="binding site" evidence="16">
    <location>
        <position position="83"/>
    </location>
    <ligand>
        <name>Ca(2+)</name>
        <dbReference type="ChEBI" id="CHEBI:29108"/>
        <label>1</label>
    </ligand>
</feature>
<comment type="function">
    <text evidence="19">Removal of H(2)O(2), oxidation of toxic reductants, biosynthesis and degradation of lignin, suberization, auxin catabolism, response to environmental stresses such as wounding, pathogen attack and oxidative stress.</text>
</comment>
<keyword evidence="19" id="KW-0376">Hydrogen peroxide</keyword>
<keyword evidence="12 18" id="KW-1015">Disulfide bond</keyword>
<comment type="cofactor">
    <cofactor evidence="16 19">
        <name>Ca(2+)</name>
        <dbReference type="ChEBI" id="CHEBI:29108"/>
    </cofactor>
    <text evidence="16 19">Binds 2 calcium ions per subunit.</text>
</comment>
<proteinExistence type="evidence at transcript level"/>
<accession>A9NN72</accession>
<evidence type="ECO:0000256" key="13">
    <source>
        <dbReference type="ARBA" id="ARBA00023180"/>
    </source>
</evidence>
<dbReference type="EMBL" id="EF082729">
    <property type="protein sequence ID" value="ABK22083.1"/>
    <property type="molecule type" value="mRNA"/>
</dbReference>
<dbReference type="GO" id="GO:0042744">
    <property type="term" value="P:hydrogen peroxide catabolic process"/>
    <property type="evidence" value="ECO:0007669"/>
    <property type="project" value="UniProtKB-KW"/>
</dbReference>
<evidence type="ECO:0000256" key="6">
    <source>
        <dbReference type="ARBA" id="ARBA00022617"/>
    </source>
</evidence>
<evidence type="ECO:0000256" key="11">
    <source>
        <dbReference type="ARBA" id="ARBA00023004"/>
    </source>
</evidence>
<evidence type="ECO:0000259" key="20">
    <source>
        <dbReference type="PROSITE" id="PS50873"/>
    </source>
</evidence>
<feature type="binding site" evidence="16">
    <location>
        <position position="212"/>
    </location>
    <ligand>
        <name>Ca(2+)</name>
        <dbReference type="ChEBI" id="CHEBI:29108"/>
        <label>2</label>
    </ligand>
</feature>
<keyword evidence="11 16" id="KW-0408">Iron</keyword>
<feature type="disulfide bond" evidence="18">
    <location>
        <begin position="138"/>
        <end position="334"/>
    </location>
</feature>
<evidence type="ECO:0000256" key="5">
    <source>
        <dbReference type="ARBA" id="ARBA00022559"/>
    </source>
</evidence>
<evidence type="ECO:0000256" key="9">
    <source>
        <dbReference type="ARBA" id="ARBA00022837"/>
    </source>
</evidence>
<dbReference type="InterPro" id="IPR019793">
    <property type="entry name" value="Peroxidases_heam-ligand_BS"/>
</dbReference>
<feature type="binding site" description="axial binding residue" evidence="16">
    <location>
        <position position="211"/>
    </location>
    <ligand>
        <name>heme b</name>
        <dbReference type="ChEBI" id="CHEBI:60344"/>
    </ligand>
    <ligandPart>
        <name>Fe</name>
        <dbReference type="ChEBI" id="CHEBI:18248"/>
    </ligandPart>
</feature>
<keyword evidence="6 19" id="KW-0349">Heme</keyword>
<evidence type="ECO:0000313" key="21">
    <source>
        <dbReference type="EMBL" id="ABK22083.1"/>
    </source>
</evidence>
<sequence length="359" mass="39471">MRKFVISFVPVLYIWFLSLTVTMSTVSPAISHDDEPPLVKGLSWSFYRKSCPDLKSIVKKRIDFFLSKDITQAAGILRLHFHDCFVQGCDASILLDGSASGPSEQSAPPNLSLRAQAFKIINDIKENVEAICPNTVSCADITTLAARESVKKAGGPSYRVPLGRRDGLSFAFKNVTVANLPAPTSNITTLINAFREKSLDKTDLVALSGGHTIGIGHCSSFSNRLYPTQDMSVEESFAQRLYKICPTNTTNSTTVLDIRSPNVFDNKYFVDLVERQALFTSDHSLLSNSKTKKIVHSFANNQTLFFQKFRRAIIKMGQVGVLTGKLQGEIRSNCSALNAPTSYASTLSTLVDDAQILEL</sequence>
<dbReference type="InterPro" id="IPR000823">
    <property type="entry name" value="Peroxidase_pln"/>
</dbReference>
<feature type="binding site" evidence="16">
    <location>
        <position position="86"/>
    </location>
    <ligand>
        <name>Ca(2+)</name>
        <dbReference type="ChEBI" id="CHEBI:29108"/>
        <label>1</label>
    </ligand>
</feature>
<evidence type="ECO:0000256" key="7">
    <source>
        <dbReference type="ARBA" id="ARBA00022723"/>
    </source>
</evidence>
<dbReference type="GO" id="GO:0140825">
    <property type="term" value="F:lactoperoxidase activity"/>
    <property type="evidence" value="ECO:0007669"/>
    <property type="project" value="UniProtKB-EC"/>
</dbReference>
<dbReference type="CDD" id="cd00693">
    <property type="entry name" value="secretory_peroxidase"/>
    <property type="match status" value="1"/>
</dbReference>
<dbReference type="PANTHER" id="PTHR31517:SF81">
    <property type="entry name" value="PEROXIDASE"/>
    <property type="match status" value="1"/>
</dbReference>
<feature type="binding site" evidence="16">
    <location>
        <position position="265"/>
    </location>
    <ligand>
        <name>Ca(2+)</name>
        <dbReference type="ChEBI" id="CHEBI:29108"/>
        <label>2</label>
    </ligand>
</feature>
<dbReference type="InterPro" id="IPR033905">
    <property type="entry name" value="Secretory_peroxidase"/>
</dbReference>
<dbReference type="Gene3D" id="1.10.420.10">
    <property type="entry name" value="Peroxidase, domain 2"/>
    <property type="match status" value="1"/>
</dbReference>
<dbReference type="FunFam" id="1.10.520.10:FF:000009">
    <property type="entry name" value="Peroxidase"/>
    <property type="match status" value="1"/>
</dbReference>
<dbReference type="GO" id="GO:0046872">
    <property type="term" value="F:metal ion binding"/>
    <property type="evidence" value="ECO:0007669"/>
    <property type="project" value="UniProtKB-UniRule"/>
</dbReference>
<keyword evidence="19" id="KW-0964">Secreted</keyword>